<dbReference type="EC" id="2.7.13.3" evidence="2"/>
<evidence type="ECO:0000256" key="2">
    <source>
        <dbReference type="ARBA" id="ARBA00012438"/>
    </source>
</evidence>
<dbReference type="SMART" id="SM00260">
    <property type="entry name" value="CheW"/>
    <property type="match status" value="1"/>
</dbReference>
<feature type="region of interest" description="Disordered" evidence="8">
    <location>
        <begin position="252"/>
        <end position="328"/>
    </location>
</feature>
<reference evidence="12 13" key="1">
    <citation type="submission" date="2014-02" db="EMBL/GenBank/DDBJ databases">
        <authorList>
            <person name="Genoscope - CEA"/>
        </authorList>
    </citation>
    <scope>NUCLEOTIDE SEQUENCE [LARGE SCALE GENOMIC DNA]</scope>
    <source>
        <strain evidence="12 13">PCC 8005</strain>
    </source>
</reference>
<dbReference type="AlphaFoldDB" id="A0A9P1KKD1"/>
<feature type="domain" description="Histidine kinase" evidence="9">
    <location>
        <begin position="378"/>
        <end position="595"/>
    </location>
</feature>
<evidence type="ECO:0000259" key="11">
    <source>
        <dbReference type="PROSITE" id="PS50894"/>
    </source>
</evidence>
<dbReference type="SUPFAM" id="SSF47384">
    <property type="entry name" value="Homodimeric domain of signal transducing histidine kinase"/>
    <property type="match status" value="1"/>
</dbReference>
<evidence type="ECO:0000313" key="13">
    <source>
        <dbReference type="Proteomes" id="UP000032946"/>
    </source>
</evidence>
<keyword evidence="13" id="KW-1185">Reference proteome</keyword>
<dbReference type="SMART" id="SM00387">
    <property type="entry name" value="HATPase_c"/>
    <property type="match status" value="1"/>
</dbReference>
<dbReference type="FunFam" id="3.30.565.10:FF:000016">
    <property type="entry name" value="Chemotaxis protein CheA, putative"/>
    <property type="match status" value="1"/>
</dbReference>
<dbReference type="Pfam" id="PF01584">
    <property type="entry name" value="CheW"/>
    <property type="match status" value="1"/>
</dbReference>
<dbReference type="InterPro" id="IPR004105">
    <property type="entry name" value="CheA-like_dim"/>
</dbReference>
<evidence type="ECO:0000259" key="10">
    <source>
        <dbReference type="PROSITE" id="PS50851"/>
    </source>
</evidence>
<dbReference type="InterPro" id="IPR002545">
    <property type="entry name" value="CheW-lke_dom"/>
</dbReference>
<dbReference type="Gene3D" id="1.20.120.160">
    <property type="entry name" value="HPT domain"/>
    <property type="match status" value="1"/>
</dbReference>
<dbReference type="RefSeq" id="WP_008055444.1">
    <property type="nucleotide sequence ID" value="NZ_FO818640.1"/>
</dbReference>
<dbReference type="SMART" id="SM01231">
    <property type="entry name" value="H-kinase_dim"/>
    <property type="match status" value="1"/>
</dbReference>
<keyword evidence="5" id="KW-0418">Kinase</keyword>
<dbReference type="SUPFAM" id="SSF47226">
    <property type="entry name" value="Histidine-containing phosphotransfer domain, HPT domain"/>
    <property type="match status" value="1"/>
</dbReference>
<dbReference type="SUPFAM" id="SSF50341">
    <property type="entry name" value="CheW-like"/>
    <property type="match status" value="1"/>
</dbReference>
<evidence type="ECO:0000256" key="3">
    <source>
        <dbReference type="ARBA" id="ARBA00022553"/>
    </source>
</evidence>
<feature type="domain" description="HPt" evidence="11">
    <location>
        <begin position="7"/>
        <end position="115"/>
    </location>
</feature>
<evidence type="ECO:0000256" key="6">
    <source>
        <dbReference type="ARBA" id="ARBA00023012"/>
    </source>
</evidence>
<evidence type="ECO:0000256" key="7">
    <source>
        <dbReference type="PROSITE-ProRule" id="PRU00110"/>
    </source>
</evidence>
<feature type="compositionally biased region" description="Polar residues" evidence="8">
    <location>
        <begin position="316"/>
        <end position="328"/>
    </location>
</feature>
<feature type="modified residue" description="Phosphohistidine" evidence="7">
    <location>
        <position position="58"/>
    </location>
</feature>
<accession>A0A9P1KKD1</accession>
<dbReference type="CDD" id="cd00088">
    <property type="entry name" value="HPT"/>
    <property type="match status" value="1"/>
</dbReference>
<dbReference type="InterPro" id="IPR036890">
    <property type="entry name" value="HATPase_C_sf"/>
</dbReference>
<dbReference type="SUPFAM" id="SSF55874">
    <property type="entry name" value="ATPase domain of HSP90 chaperone/DNA topoisomerase II/histidine kinase"/>
    <property type="match status" value="1"/>
</dbReference>
<feature type="compositionally biased region" description="Polar residues" evidence="8">
    <location>
        <begin position="252"/>
        <end position="262"/>
    </location>
</feature>
<dbReference type="InterPro" id="IPR008207">
    <property type="entry name" value="Sig_transdc_His_kin_Hpt_dom"/>
</dbReference>
<dbReference type="InterPro" id="IPR003594">
    <property type="entry name" value="HATPase_dom"/>
</dbReference>
<dbReference type="PRINTS" id="PR00344">
    <property type="entry name" value="BCTRLSENSOR"/>
</dbReference>
<dbReference type="Proteomes" id="UP000032946">
    <property type="component" value="Chromosome"/>
</dbReference>
<dbReference type="PANTHER" id="PTHR43395">
    <property type="entry name" value="SENSOR HISTIDINE KINASE CHEA"/>
    <property type="match status" value="1"/>
</dbReference>
<dbReference type="PROSITE" id="PS50894">
    <property type="entry name" value="HPT"/>
    <property type="match status" value="1"/>
</dbReference>
<dbReference type="PANTHER" id="PTHR43395:SF1">
    <property type="entry name" value="CHEMOTAXIS PROTEIN CHEA"/>
    <property type="match status" value="1"/>
</dbReference>
<evidence type="ECO:0000256" key="8">
    <source>
        <dbReference type="SAM" id="MobiDB-lite"/>
    </source>
</evidence>
<feature type="compositionally biased region" description="Low complexity" evidence="8">
    <location>
        <begin position="268"/>
        <end position="291"/>
    </location>
</feature>
<dbReference type="InterPro" id="IPR036061">
    <property type="entry name" value="CheW-like_dom_sf"/>
</dbReference>
<dbReference type="SMART" id="SM00073">
    <property type="entry name" value="HPT"/>
    <property type="match status" value="1"/>
</dbReference>
<keyword evidence="4" id="KW-0808">Transferase</keyword>
<organism evidence="12 13">
    <name type="scientific">Limnospira indica PCC 8005</name>
    <dbReference type="NCBI Taxonomy" id="376219"/>
    <lineage>
        <taxon>Bacteria</taxon>
        <taxon>Bacillati</taxon>
        <taxon>Cyanobacteriota</taxon>
        <taxon>Cyanophyceae</taxon>
        <taxon>Oscillatoriophycideae</taxon>
        <taxon>Oscillatoriales</taxon>
        <taxon>Sirenicapillariaceae</taxon>
        <taxon>Limnospira</taxon>
    </lineage>
</organism>
<feature type="compositionally biased region" description="Basic and acidic residues" evidence="8">
    <location>
        <begin position="293"/>
        <end position="306"/>
    </location>
</feature>
<evidence type="ECO:0000313" key="12">
    <source>
        <dbReference type="EMBL" id="CDM97976.1"/>
    </source>
</evidence>
<dbReference type="GO" id="GO:0006935">
    <property type="term" value="P:chemotaxis"/>
    <property type="evidence" value="ECO:0007669"/>
    <property type="project" value="InterPro"/>
</dbReference>
<dbReference type="InterPro" id="IPR051315">
    <property type="entry name" value="Bact_Chemotaxis_CheA"/>
</dbReference>
<dbReference type="Gene3D" id="3.30.565.10">
    <property type="entry name" value="Histidine kinase-like ATPase, C-terminal domain"/>
    <property type="match status" value="1"/>
</dbReference>
<feature type="domain" description="CheW-like" evidence="10">
    <location>
        <begin position="597"/>
        <end position="731"/>
    </location>
</feature>
<evidence type="ECO:0000259" key="9">
    <source>
        <dbReference type="PROSITE" id="PS50109"/>
    </source>
</evidence>
<evidence type="ECO:0000256" key="5">
    <source>
        <dbReference type="ARBA" id="ARBA00022777"/>
    </source>
</evidence>
<name>A0A9P1KKD1_9CYAN</name>
<proteinExistence type="predicted"/>
<comment type="catalytic activity">
    <reaction evidence="1">
        <text>ATP + protein L-histidine = ADP + protein N-phospho-L-histidine.</text>
        <dbReference type="EC" id="2.7.13.3"/>
    </reaction>
</comment>
<dbReference type="Pfam" id="PF02895">
    <property type="entry name" value="H-kinase_dim"/>
    <property type="match status" value="1"/>
</dbReference>
<gene>
    <name evidence="12" type="primary">cheA1</name>
    <name evidence="12" type="ORF">ARTHRO_60577</name>
</gene>
<dbReference type="InterPro" id="IPR036641">
    <property type="entry name" value="HPT_dom_sf"/>
</dbReference>
<protein>
    <recommendedName>
        <fullName evidence="2">histidine kinase</fullName>
        <ecNumber evidence="2">2.7.13.3</ecNumber>
    </recommendedName>
</protein>
<dbReference type="PROSITE" id="PS50851">
    <property type="entry name" value="CHEW"/>
    <property type="match status" value="1"/>
</dbReference>
<dbReference type="InterPro" id="IPR037006">
    <property type="entry name" value="CheA-like_homodim_sf"/>
</dbReference>
<dbReference type="EMBL" id="FO818640">
    <property type="protein sequence ID" value="CDM97976.1"/>
    <property type="molecule type" value="Genomic_DNA"/>
</dbReference>
<dbReference type="CDD" id="cd00731">
    <property type="entry name" value="CheA_reg"/>
    <property type="match status" value="1"/>
</dbReference>
<evidence type="ECO:0000256" key="4">
    <source>
        <dbReference type="ARBA" id="ARBA00022679"/>
    </source>
</evidence>
<sequence>MSSPTESNNFFDDFLDDYFAECEEHLAVVRRELLALESCMNQPQIEGSILNELFRSFHSIKGLSAMVGVREAEKLAHQMESYLRSLRDGQTSLKPEGFDALMSGTQILERAIEAYRTKEDPPDIEEIISQLEACNPPVVAKTPNAAITPFEVKLKPEEMKRLEALVGEGKPIWHFVFTPSTELSKQGIGVNAIREQLQAIGELIYVSPRLNANQKILFDFIVATEEPENHDLGPEPKYLSWEPYHIPSSVSATSIRSSNSEVEPSRGPEAPATATAPEEVEAIAVVSSSQSEEPERKESESGKETAEAEPLEISEPETSNAISPTKSTSPLISASNLVRVDLPKLDELMRMVGELVITRARLEENLKNLPPTVPAARRRTLQEINLTLERQLRDLRQGVMQVRLVPIAEIFARMQFVVRDLMRLTGKQVALEISGAETEIDKFVVERMMDPLLHLVRNAVSHGIESTEERLKAGKSATGAIALRASAAGEMVIIEIEDDGQGVDISRVLKRAKQQGLLSDSVSETNDPDNYDSQTILDLLCSPGFSTKEEADLASGRGVGMAIVKNTVQELGGCVKFTTKKGKGSHFIIDLPLTLAITDALIVEVSGQTFAIPESSIQEVLSIENERIICLEGQEIISYRGHVVPLRYLARLFNCAVTTDNSEKLTVVVIGNSLNSTGLVVNRILGLREIVVRPLTDPLLQSPGISGATELGDGRVVLIMDVPALIRSKINQFLTTPKTAINSG</sequence>
<dbReference type="PROSITE" id="PS50109">
    <property type="entry name" value="HIS_KIN"/>
    <property type="match status" value="1"/>
</dbReference>
<dbReference type="Gene3D" id="1.10.287.560">
    <property type="entry name" value="Histidine kinase CheA-like, homodimeric domain"/>
    <property type="match status" value="1"/>
</dbReference>
<dbReference type="InterPro" id="IPR036097">
    <property type="entry name" value="HisK_dim/P_sf"/>
</dbReference>
<dbReference type="Pfam" id="PF01627">
    <property type="entry name" value="Hpt"/>
    <property type="match status" value="1"/>
</dbReference>
<keyword evidence="3 7" id="KW-0597">Phosphoprotein</keyword>
<evidence type="ECO:0000256" key="1">
    <source>
        <dbReference type="ARBA" id="ARBA00000085"/>
    </source>
</evidence>
<dbReference type="InterPro" id="IPR005467">
    <property type="entry name" value="His_kinase_dom"/>
</dbReference>
<keyword evidence="6" id="KW-0902">Two-component regulatory system</keyword>
<dbReference type="InterPro" id="IPR004358">
    <property type="entry name" value="Sig_transdc_His_kin-like_C"/>
</dbReference>
<dbReference type="Pfam" id="PF02518">
    <property type="entry name" value="HATPase_c"/>
    <property type="match status" value="1"/>
</dbReference>
<dbReference type="GO" id="GO:0005737">
    <property type="term" value="C:cytoplasm"/>
    <property type="evidence" value="ECO:0007669"/>
    <property type="project" value="InterPro"/>
</dbReference>
<dbReference type="Gene3D" id="2.30.30.40">
    <property type="entry name" value="SH3 Domains"/>
    <property type="match status" value="1"/>
</dbReference>
<dbReference type="GO" id="GO:0000155">
    <property type="term" value="F:phosphorelay sensor kinase activity"/>
    <property type="evidence" value="ECO:0007669"/>
    <property type="project" value="InterPro"/>
</dbReference>